<keyword evidence="2" id="KW-0732">Signal</keyword>
<gene>
    <name evidence="3" type="ORF">ACFFRN_32050</name>
</gene>
<feature type="compositionally biased region" description="Acidic residues" evidence="1">
    <location>
        <begin position="48"/>
        <end position="82"/>
    </location>
</feature>
<evidence type="ECO:0000313" key="3">
    <source>
        <dbReference type="EMBL" id="MFB9531256.1"/>
    </source>
</evidence>
<comment type="caution">
    <text evidence="3">The sequence shown here is derived from an EMBL/GenBank/DDBJ whole genome shotgun (WGS) entry which is preliminary data.</text>
</comment>
<name>A0ABV5Q905_9ACTN</name>
<feature type="region of interest" description="Disordered" evidence="1">
    <location>
        <begin position="25"/>
        <end position="82"/>
    </location>
</feature>
<feature type="chain" id="PRO_5047341234" description="DUF3060 domain-containing protein" evidence="2">
    <location>
        <begin position="28"/>
        <end position="170"/>
    </location>
</feature>
<dbReference type="EMBL" id="JBHMCE010000010">
    <property type="protein sequence ID" value="MFB9531256.1"/>
    <property type="molecule type" value="Genomic_DNA"/>
</dbReference>
<feature type="compositionally biased region" description="Polar residues" evidence="1">
    <location>
        <begin position="155"/>
        <end position="170"/>
    </location>
</feature>
<keyword evidence="4" id="KW-1185">Reference proteome</keyword>
<accession>A0ABV5Q905</accession>
<evidence type="ECO:0000256" key="2">
    <source>
        <dbReference type="SAM" id="SignalP"/>
    </source>
</evidence>
<proteinExistence type="predicted"/>
<dbReference type="Proteomes" id="UP001589646">
    <property type="component" value="Unassembled WGS sequence"/>
</dbReference>
<evidence type="ECO:0000256" key="1">
    <source>
        <dbReference type="SAM" id="MobiDB-lite"/>
    </source>
</evidence>
<reference evidence="3 4" key="1">
    <citation type="submission" date="2024-09" db="EMBL/GenBank/DDBJ databases">
        <authorList>
            <person name="Sun Q."/>
            <person name="Mori K."/>
        </authorList>
    </citation>
    <scope>NUCLEOTIDE SEQUENCE [LARGE SCALE GENOMIC DNA]</scope>
    <source>
        <strain evidence="3 4">JCM 3323</strain>
    </source>
</reference>
<evidence type="ECO:0000313" key="4">
    <source>
        <dbReference type="Proteomes" id="UP001589646"/>
    </source>
</evidence>
<sequence length="170" mass="18006">MRRALSSRSVSLGALVALSSAVLTGCASPEPSSTIEYVTPHGDHVEGEPVDDSAEEEPVDDEGETLEEDHGDEDYEEDFEEDEVVATCVERDSEDDDSYEVVDDENCDGVSKHGAYLWYYGGTTTAGGRISGGTTARPRDVSIVTGGGDELTRSGKISTNGFGNRTSTGS</sequence>
<dbReference type="PROSITE" id="PS51257">
    <property type="entry name" value="PROKAR_LIPOPROTEIN"/>
    <property type="match status" value="1"/>
</dbReference>
<feature type="signal peptide" evidence="2">
    <location>
        <begin position="1"/>
        <end position="27"/>
    </location>
</feature>
<evidence type="ECO:0008006" key="5">
    <source>
        <dbReference type="Google" id="ProtNLM"/>
    </source>
</evidence>
<dbReference type="RefSeq" id="WP_346116809.1">
    <property type="nucleotide sequence ID" value="NZ_BAAAXC010000004.1"/>
</dbReference>
<organism evidence="3 4">
    <name type="scientific">Nonomuraea roseola</name>
    <dbReference type="NCBI Taxonomy" id="46179"/>
    <lineage>
        <taxon>Bacteria</taxon>
        <taxon>Bacillati</taxon>
        <taxon>Actinomycetota</taxon>
        <taxon>Actinomycetes</taxon>
        <taxon>Streptosporangiales</taxon>
        <taxon>Streptosporangiaceae</taxon>
        <taxon>Nonomuraea</taxon>
    </lineage>
</organism>
<protein>
    <recommendedName>
        <fullName evidence="5">DUF3060 domain-containing protein</fullName>
    </recommendedName>
</protein>
<feature type="region of interest" description="Disordered" evidence="1">
    <location>
        <begin position="127"/>
        <end position="170"/>
    </location>
</feature>